<protein>
    <recommendedName>
        <fullName evidence="8">DNA recombination protein RmuC</fullName>
    </recommendedName>
</protein>
<organism evidence="6 7">
    <name type="scientific">Candidatus Roizmanbacteria bacterium RIFCSPHIGHO2_01_FULL_39_12b</name>
    <dbReference type="NCBI Taxonomy" id="1802030"/>
    <lineage>
        <taxon>Bacteria</taxon>
        <taxon>Candidatus Roizmaniibacteriota</taxon>
    </lineage>
</organism>
<comment type="caution">
    <text evidence="6">The sequence shown here is derived from an EMBL/GenBank/DDBJ whole genome shotgun (WGS) entry which is preliminary data.</text>
</comment>
<proteinExistence type="inferred from homology"/>
<keyword evidence="5" id="KW-0812">Transmembrane</keyword>
<feature type="transmembrane region" description="Helical" evidence="5">
    <location>
        <begin position="6"/>
        <end position="26"/>
    </location>
</feature>
<evidence type="ECO:0000256" key="2">
    <source>
        <dbReference type="ARBA" id="ARBA00009840"/>
    </source>
</evidence>
<dbReference type="Pfam" id="PF02646">
    <property type="entry name" value="RmuC"/>
    <property type="match status" value="1"/>
</dbReference>
<sequence length="327" mass="37648">MNQISALILIIIIGFVAIIGVIWYLLRDVKNKSSQSQEIVEWLKQVTSRMESSTDKIDKRLDLTMADFNKRLDNASVVISQVQKSIGEFSEIGRSMSDIQNLLKSPKLRGGVGEHILSSILEEFLPRSMYSAQYSFADGSKVDFILKTQKGFIPIDSKFPSENYQKYILSKGEEIQKKFHQSFLNDVKTHIKLIGEKYVKPGEGTIDYAIMYIPSESVYYEIISTTEMHDFSRKNRVLLVSPMSFYAYLRVLLVSFEGEKIEERAKEILIHLRALSRDYEQTNKALSLLQKHMTNAYNQLSLVTRNFLNFGQKLDSTRLLSDKQRNN</sequence>
<keyword evidence="4" id="KW-0233">DNA recombination</keyword>
<name>A0A1F7GB88_9BACT</name>
<keyword evidence="5" id="KW-1133">Transmembrane helix</keyword>
<evidence type="ECO:0000256" key="3">
    <source>
        <dbReference type="ARBA" id="ARBA00023054"/>
    </source>
</evidence>
<dbReference type="EMBL" id="MFZF01000020">
    <property type="protein sequence ID" value="OGK16168.1"/>
    <property type="molecule type" value="Genomic_DNA"/>
</dbReference>
<comment type="function">
    <text evidence="1">Involved in DNA recombination.</text>
</comment>
<evidence type="ECO:0000256" key="1">
    <source>
        <dbReference type="ARBA" id="ARBA00003416"/>
    </source>
</evidence>
<gene>
    <name evidence="6" type="ORF">A2690_01880</name>
</gene>
<dbReference type="AlphaFoldDB" id="A0A1F7GB88"/>
<reference evidence="6 7" key="1">
    <citation type="journal article" date="2016" name="Nat. Commun.">
        <title>Thousands of microbial genomes shed light on interconnected biogeochemical processes in an aquifer system.</title>
        <authorList>
            <person name="Anantharaman K."/>
            <person name="Brown C.T."/>
            <person name="Hug L.A."/>
            <person name="Sharon I."/>
            <person name="Castelle C.J."/>
            <person name="Probst A.J."/>
            <person name="Thomas B.C."/>
            <person name="Singh A."/>
            <person name="Wilkins M.J."/>
            <person name="Karaoz U."/>
            <person name="Brodie E.L."/>
            <person name="Williams K.H."/>
            <person name="Hubbard S.S."/>
            <person name="Banfield J.F."/>
        </authorList>
    </citation>
    <scope>NUCLEOTIDE SEQUENCE [LARGE SCALE GENOMIC DNA]</scope>
</reference>
<evidence type="ECO:0000313" key="7">
    <source>
        <dbReference type="Proteomes" id="UP000178372"/>
    </source>
</evidence>
<evidence type="ECO:0000313" key="6">
    <source>
        <dbReference type="EMBL" id="OGK16168.1"/>
    </source>
</evidence>
<dbReference type="GO" id="GO:0006310">
    <property type="term" value="P:DNA recombination"/>
    <property type="evidence" value="ECO:0007669"/>
    <property type="project" value="UniProtKB-KW"/>
</dbReference>
<keyword evidence="3" id="KW-0175">Coiled coil</keyword>
<dbReference type="Proteomes" id="UP000178372">
    <property type="component" value="Unassembled WGS sequence"/>
</dbReference>
<evidence type="ECO:0000256" key="4">
    <source>
        <dbReference type="ARBA" id="ARBA00023172"/>
    </source>
</evidence>
<dbReference type="PANTHER" id="PTHR30563">
    <property type="entry name" value="DNA RECOMBINATION PROTEIN RMUC"/>
    <property type="match status" value="1"/>
</dbReference>
<evidence type="ECO:0008006" key="8">
    <source>
        <dbReference type="Google" id="ProtNLM"/>
    </source>
</evidence>
<keyword evidence="5" id="KW-0472">Membrane</keyword>
<dbReference type="InterPro" id="IPR003798">
    <property type="entry name" value="DNA_recombination_RmuC"/>
</dbReference>
<dbReference type="PANTHER" id="PTHR30563:SF0">
    <property type="entry name" value="DNA RECOMBINATION PROTEIN RMUC"/>
    <property type="match status" value="1"/>
</dbReference>
<evidence type="ECO:0000256" key="5">
    <source>
        <dbReference type="SAM" id="Phobius"/>
    </source>
</evidence>
<accession>A0A1F7GB88</accession>
<comment type="similarity">
    <text evidence="2">Belongs to the RmuC family.</text>
</comment>